<feature type="compositionally biased region" description="Pro residues" evidence="1">
    <location>
        <begin position="86"/>
        <end position="117"/>
    </location>
</feature>
<accession>A0AAV5RMD7</accession>
<proteinExistence type="predicted"/>
<gene>
    <name evidence="2" type="ORF">DASB73_032910</name>
</gene>
<comment type="caution">
    <text evidence="2">The sequence shown here is derived from an EMBL/GenBank/DDBJ whole genome shotgun (WGS) entry which is preliminary data.</text>
</comment>
<organism evidence="2 3">
    <name type="scientific">Starmerella bacillaris</name>
    <name type="common">Yeast</name>
    <name type="synonym">Candida zemplinina</name>
    <dbReference type="NCBI Taxonomy" id="1247836"/>
    <lineage>
        <taxon>Eukaryota</taxon>
        <taxon>Fungi</taxon>
        <taxon>Dikarya</taxon>
        <taxon>Ascomycota</taxon>
        <taxon>Saccharomycotina</taxon>
        <taxon>Dipodascomycetes</taxon>
        <taxon>Dipodascales</taxon>
        <taxon>Trichomonascaceae</taxon>
        <taxon>Starmerella</taxon>
    </lineage>
</organism>
<dbReference type="AlphaFoldDB" id="A0AAV5RMD7"/>
<evidence type="ECO:0000256" key="1">
    <source>
        <dbReference type="SAM" id="MobiDB-lite"/>
    </source>
</evidence>
<dbReference type="EMBL" id="BTGC01000008">
    <property type="protein sequence ID" value="GMM52328.1"/>
    <property type="molecule type" value="Genomic_DNA"/>
</dbReference>
<reference evidence="2 3" key="1">
    <citation type="journal article" date="2023" name="Elife">
        <title>Identification of key yeast species and microbe-microbe interactions impacting larval growth of Drosophila in the wild.</title>
        <authorList>
            <person name="Mure A."/>
            <person name="Sugiura Y."/>
            <person name="Maeda R."/>
            <person name="Honda K."/>
            <person name="Sakurai N."/>
            <person name="Takahashi Y."/>
            <person name="Watada M."/>
            <person name="Katoh T."/>
            <person name="Gotoh A."/>
            <person name="Gotoh Y."/>
            <person name="Taniguchi I."/>
            <person name="Nakamura K."/>
            <person name="Hayashi T."/>
            <person name="Katayama T."/>
            <person name="Uemura T."/>
            <person name="Hattori Y."/>
        </authorList>
    </citation>
    <scope>NUCLEOTIDE SEQUENCE [LARGE SCALE GENOMIC DNA]</scope>
    <source>
        <strain evidence="2 3">SB-73</strain>
    </source>
</reference>
<sequence>MTFKSSQVDFTGQQGWNDLTPDSILNTMEAGNRKTRSKSRTRRVFTPLFHDASATESPASAGELKLQPGARPPTNTALPPRTAVAPPLPTSNPSPVIPTSTLPPPVSRTTTVPPPQPCAVVDPSSIRPPSVPSTPNIPDTPTFTSSSGFPGFTGAEGAQGAHSLPSNASINSMSSIQSTQSVAEFEPSMCVIESQLLSLFNRPSALSEQQKLVSKNKIEQSLPSLSTKQLCFLQTVLESAEPSSKSQTREELMKYAVSHSNVSSWIVPLRRLVEQQI</sequence>
<feature type="compositionally biased region" description="Polar residues" evidence="1">
    <location>
        <begin position="1"/>
        <end position="17"/>
    </location>
</feature>
<feature type="compositionally biased region" description="Basic residues" evidence="1">
    <location>
        <begin position="33"/>
        <end position="43"/>
    </location>
</feature>
<dbReference type="Proteomes" id="UP001362899">
    <property type="component" value="Unassembled WGS sequence"/>
</dbReference>
<evidence type="ECO:0000313" key="3">
    <source>
        <dbReference type="Proteomes" id="UP001362899"/>
    </source>
</evidence>
<feature type="region of interest" description="Disordered" evidence="1">
    <location>
        <begin position="1"/>
        <end position="166"/>
    </location>
</feature>
<keyword evidence="3" id="KW-1185">Reference proteome</keyword>
<feature type="compositionally biased region" description="Polar residues" evidence="1">
    <location>
        <begin position="133"/>
        <end position="148"/>
    </location>
</feature>
<protein>
    <submittedName>
        <fullName evidence="2">Uncharacterized protein</fullName>
    </submittedName>
</protein>
<name>A0AAV5RMD7_STABA</name>
<evidence type="ECO:0000313" key="2">
    <source>
        <dbReference type="EMBL" id="GMM52328.1"/>
    </source>
</evidence>